<dbReference type="InterPro" id="IPR045584">
    <property type="entry name" value="Pilin-like"/>
</dbReference>
<dbReference type="PANTHER" id="PTHR38831:SF1">
    <property type="entry name" value="TYPE II SECRETION SYSTEM PROTEIN K-RELATED"/>
    <property type="match status" value="1"/>
</dbReference>
<dbReference type="PIRSF" id="PIRSF002786">
    <property type="entry name" value="XcpX"/>
    <property type="match status" value="1"/>
</dbReference>
<dbReference type="AlphaFoldDB" id="A0A939DKV0"/>
<feature type="domain" description="T2SS protein K first SAM-like" evidence="12">
    <location>
        <begin position="101"/>
        <end position="213"/>
    </location>
</feature>
<evidence type="ECO:0000256" key="5">
    <source>
        <dbReference type="ARBA" id="ARBA00022519"/>
    </source>
</evidence>
<comment type="subcellular location">
    <subcellularLocation>
        <location evidence="1 10">Cell inner membrane</location>
    </subcellularLocation>
</comment>
<gene>
    <name evidence="13" type="primary">gspK</name>
    <name evidence="13" type="ORF">J0A66_00280</name>
</gene>
<evidence type="ECO:0000256" key="8">
    <source>
        <dbReference type="ARBA" id="ARBA00022989"/>
    </source>
</evidence>
<comment type="similarity">
    <text evidence="2 10">Belongs to the GSP K family.</text>
</comment>
<keyword evidence="14" id="KW-1185">Reference proteome</keyword>
<dbReference type="InterPro" id="IPR038072">
    <property type="entry name" value="GspK_central_sf"/>
</dbReference>
<dbReference type="GO" id="GO:0005886">
    <property type="term" value="C:plasma membrane"/>
    <property type="evidence" value="ECO:0007669"/>
    <property type="project" value="UniProtKB-SubCell"/>
</dbReference>
<dbReference type="SUPFAM" id="SSF158544">
    <property type="entry name" value="GspK insert domain-like"/>
    <property type="match status" value="2"/>
</dbReference>
<dbReference type="EMBL" id="JAFKCV010000001">
    <property type="protein sequence ID" value="MBN7823646.1"/>
    <property type="molecule type" value="Genomic_DNA"/>
</dbReference>
<name>A0A939DKV0_9ALTE</name>
<evidence type="ECO:0000256" key="10">
    <source>
        <dbReference type="PIRNR" id="PIRNR002786"/>
    </source>
</evidence>
<evidence type="ECO:0000256" key="9">
    <source>
        <dbReference type="ARBA" id="ARBA00023136"/>
    </source>
</evidence>
<dbReference type="InterPro" id="IPR049179">
    <property type="entry name" value="T2SSK_SAM-like_2nd"/>
</dbReference>
<dbReference type="Pfam" id="PF03934">
    <property type="entry name" value="T2SSK"/>
    <property type="match status" value="1"/>
</dbReference>
<accession>A0A939DKV0</accession>
<dbReference type="Proteomes" id="UP000664654">
    <property type="component" value="Unassembled WGS sequence"/>
</dbReference>
<keyword evidence="3 10" id="KW-0813">Transport</keyword>
<comment type="caution">
    <text evidence="13">The sequence shown here is derived from an EMBL/GenBank/DDBJ whole genome shotgun (WGS) entry which is preliminary data.</text>
</comment>
<proteinExistence type="inferred from homology"/>
<dbReference type="PANTHER" id="PTHR38831">
    <property type="entry name" value="TYPE II SECRETION SYSTEM PROTEIN K"/>
    <property type="match status" value="1"/>
</dbReference>
<evidence type="ECO:0000256" key="6">
    <source>
        <dbReference type="ARBA" id="ARBA00022692"/>
    </source>
</evidence>
<dbReference type="Pfam" id="PF21687">
    <property type="entry name" value="T2SSK_1st"/>
    <property type="match status" value="1"/>
</dbReference>
<dbReference type="NCBIfam" id="NF037980">
    <property type="entry name" value="T2SS_GspK"/>
    <property type="match status" value="1"/>
</dbReference>
<dbReference type="RefSeq" id="WP_206571771.1">
    <property type="nucleotide sequence ID" value="NZ_JAFKCV010000001.1"/>
</dbReference>
<evidence type="ECO:0000259" key="11">
    <source>
        <dbReference type="Pfam" id="PF03934"/>
    </source>
</evidence>
<feature type="domain" description="T2SS protein K second SAM-like" evidence="11">
    <location>
        <begin position="220"/>
        <end position="285"/>
    </location>
</feature>
<dbReference type="InterPro" id="IPR049031">
    <property type="entry name" value="T2SSK_SAM-like_1st"/>
</dbReference>
<dbReference type="Gene3D" id="3.30.1300.30">
    <property type="entry name" value="GSPII I/J protein-like"/>
    <property type="match status" value="1"/>
</dbReference>
<evidence type="ECO:0000256" key="7">
    <source>
        <dbReference type="ARBA" id="ARBA00022927"/>
    </source>
</evidence>
<keyword evidence="4 10" id="KW-1003">Cell membrane</keyword>
<evidence type="ECO:0000256" key="4">
    <source>
        <dbReference type="ARBA" id="ARBA00022475"/>
    </source>
</evidence>
<evidence type="ECO:0000256" key="2">
    <source>
        <dbReference type="ARBA" id="ARBA00007246"/>
    </source>
</evidence>
<dbReference type="SUPFAM" id="SSF54523">
    <property type="entry name" value="Pili subunits"/>
    <property type="match status" value="1"/>
</dbReference>
<reference evidence="13" key="1">
    <citation type="submission" date="2021-03" db="EMBL/GenBank/DDBJ databases">
        <title>novel species isolated from a fishpond in China.</title>
        <authorList>
            <person name="Lu H."/>
            <person name="Cai Z."/>
        </authorList>
    </citation>
    <scope>NUCLEOTIDE SEQUENCE</scope>
    <source>
        <strain evidence="13">JCM 30855</strain>
    </source>
</reference>
<evidence type="ECO:0000313" key="14">
    <source>
        <dbReference type="Proteomes" id="UP000664654"/>
    </source>
</evidence>
<keyword evidence="5 10" id="KW-0997">Cell inner membrane</keyword>
<keyword evidence="7" id="KW-0653">Protein transport</keyword>
<dbReference type="GO" id="GO:0009306">
    <property type="term" value="P:protein secretion"/>
    <property type="evidence" value="ECO:0007669"/>
    <property type="project" value="InterPro"/>
</dbReference>
<evidence type="ECO:0000256" key="3">
    <source>
        <dbReference type="ARBA" id="ARBA00022448"/>
    </source>
</evidence>
<dbReference type="Gene3D" id="1.10.40.60">
    <property type="entry name" value="EpsJ-like"/>
    <property type="match status" value="2"/>
</dbReference>
<keyword evidence="8" id="KW-1133">Transmembrane helix</keyword>
<sequence>MHHSRGVALILVLLILAMVSVIATEMGSRLQLQARRAGNIKDNNQAYWYAMGAEQFALKSIAELLESANGVIHLNQPWAAADIQFPLEGGGLQARITDMQSCFNLNALQAAPQNKTGTPTANSLAEAFKRLLQTDGLEISSYDADVFRDSVIDWLDQDSQISAFGAEDSDYEAKLPPYLPANNLMAAESELRMVHGAAPQWLDKLLPLVCVLPGNNSLKININTLTDELAPVLHALLGNGISLQDVKGIIASRKPEGFKDTNEFFSLPEITALNLTDDQKGWFDVTSQYFLLQTRTRYNNASFSMSSLLVVDQGSTPVVVRREFGGFK</sequence>
<evidence type="ECO:0000256" key="1">
    <source>
        <dbReference type="ARBA" id="ARBA00004533"/>
    </source>
</evidence>
<evidence type="ECO:0000259" key="12">
    <source>
        <dbReference type="Pfam" id="PF21687"/>
    </source>
</evidence>
<keyword evidence="6" id="KW-0812">Transmembrane</keyword>
<protein>
    <recommendedName>
        <fullName evidence="10">Type II secretion system protein K</fullName>
    </recommendedName>
</protein>
<organism evidence="13 14">
    <name type="scientific">Bowmanella dokdonensis</name>
    <dbReference type="NCBI Taxonomy" id="751969"/>
    <lineage>
        <taxon>Bacteria</taxon>
        <taxon>Pseudomonadati</taxon>
        <taxon>Pseudomonadota</taxon>
        <taxon>Gammaproteobacteria</taxon>
        <taxon>Alteromonadales</taxon>
        <taxon>Alteromonadaceae</taxon>
        <taxon>Bowmanella</taxon>
    </lineage>
</organism>
<dbReference type="InterPro" id="IPR005628">
    <property type="entry name" value="GspK"/>
</dbReference>
<keyword evidence="9 10" id="KW-0472">Membrane</keyword>
<evidence type="ECO:0000313" key="13">
    <source>
        <dbReference type="EMBL" id="MBN7823646.1"/>
    </source>
</evidence>